<dbReference type="GO" id="GO:0005654">
    <property type="term" value="C:nucleoplasm"/>
    <property type="evidence" value="ECO:0007669"/>
    <property type="project" value="TreeGrafter"/>
</dbReference>
<evidence type="ECO:0000313" key="3">
    <source>
        <dbReference type="Ensembl" id="ENSMSIP00000025640.1"/>
    </source>
</evidence>
<evidence type="ECO:0000256" key="1">
    <source>
        <dbReference type="SAM" id="MobiDB-lite"/>
    </source>
</evidence>
<dbReference type="CDD" id="cd22896">
    <property type="entry name" value="periphilin-like"/>
    <property type="match status" value="1"/>
</dbReference>
<dbReference type="GeneTree" id="ENSGT00390000016228"/>
<reference evidence="3" key="1">
    <citation type="submission" date="2025-08" db="UniProtKB">
        <authorList>
            <consortium name="Ensembl"/>
        </authorList>
    </citation>
    <scope>IDENTIFICATION</scope>
</reference>
<dbReference type="PANTHER" id="PTHR15836:SF4">
    <property type="entry name" value="PERIPHILIN-1"/>
    <property type="match status" value="1"/>
</dbReference>
<feature type="compositionally biased region" description="Low complexity" evidence="1">
    <location>
        <begin position="97"/>
        <end position="110"/>
    </location>
</feature>
<dbReference type="InterPro" id="IPR057603">
    <property type="entry name" value="Periphilin-1_C"/>
</dbReference>
<sequence length="313" mass="35351">MLHIPVLLGHRPGSVYRRDKMWPNRSYDEVPQNVSSDESTLRKTRGDLSASQQHECGDEKDDFRKNCSSSSHYSEQQSPHKGASCFSRKSGVDQKNSPHSRSGSSGSHSPKQSKLHSSHGSELRKSEHAHSSSKRHSEEKPEGGKKRAGQSLKTSRDTHPKSSSAVPLSESLNKLKRLDEKERPKAASRQAVEKPMMADESDLPKISEFEVGFSELMDQPQEPESNKKDHTEFIDDQVTNRRKAIVSKTKEIEQAYYQDCETFGMVVKMLVEKDASLERPIQFALRQNLHELSERCVEELRQFIADYDAAASS</sequence>
<dbReference type="Pfam" id="PF25234">
    <property type="entry name" value="Periphilin_C"/>
    <property type="match status" value="1"/>
</dbReference>
<keyword evidence="4" id="KW-1185">Reference proteome</keyword>
<accession>A0A8C6HQU4</accession>
<dbReference type="Ensembl" id="ENSMSIT00000032348.1">
    <property type="protein sequence ID" value="ENSMSIP00000025640.1"/>
    <property type="gene ID" value="ENSMSIG00000021666.1"/>
</dbReference>
<evidence type="ECO:0000313" key="4">
    <source>
        <dbReference type="Proteomes" id="UP000694415"/>
    </source>
</evidence>
<reference evidence="3" key="2">
    <citation type="submission" date="2025-09" db="UniProtKB">
        <authorList>
            <consortium name="Ensembl"/>
        </authorList>
    </citation>
    <scope>IDENTIFICATION</scope>
</reference>
<feature type="domain" description="Periphilin-1 C-terminal" evidence="2">
    <location>
        <begin position="232"/>
        <end position="309"/>
    </location>
</feature>
<feature type="compositionally biased region" description="Polar residues" evidence="1">
    <location>
        <begin position="161"/>
        <end position="172"/>
    </location>
</feature>
<dbReference type="PANTHER" id="PTHR15836">
    <property type="entry name" value="PERIPHILIN 1"/>
    <property type="match status" value="1"/>
</dbReference>
<organism evidence="3 4">
    <name type="scientific">Mus spicilegus</name>
    <name type="common">Mound-building mouse</name>
    <dbReference type="NCBI Taxonomy" id="10103"/>
    <lineage>
        <taxon>Eukaryota</taxon>
        <taxon>Metazoa</taxon>
        <taxon>Chordata</taxon>
        <taxon>Craniata</taxon>
        <taxon>Vertebrata</taxon>
        <taxon>Euteleostomi</taxon>
        <taxon>Mammalia</taxon>
        <taxon>Eutheria</taxon>
        <taxon>Euarchontoglires</taxon>
        <taxon>Glires</taxon>
        <taxon>Rodentia</taxon>
        <taxon>Myomorpha</taxon>
        <taxon>Muroidea</taxon>
        <taxon>Muridae</taxon>
        <taxon>Murinae</taxon>
        <taxon>Mus</taxon>
        <taxon>Mus</taxon>
    </lineage>
</organism>
<dbReference type="GO" id="GO:0045892">
    <property type="term" value="P:negative regulation of DNA-templated transcription"/>
    <property type="evidence" value="ECO:0007669"/>
    <property type="project" value="InterPro"/>
</dbReference>
<feature type="compositionally biased region" description="Basic and acidic residues" evidence="1">
    <location>
        <begin position="176"/>
        <end position="185"/>
    </location>
</feature>
<evidence type="ECO:0000259" key="2">
    <source>
        <dbReference type="Pfam" id="PF25234"/>
    </source>
</evidence>
<name>A0A8C6HQU4_MUSSI</name>
<feature type="compositionally biased region" description="Basic and acidic residues" evidence="1">
    <location>
        <begin position="119"/>
        <end position="145"/>
    </location>
</feature>
<feature type="region of interest" description="Disordered" evidence="1">
    <location>
        <begin position="26"/>
        <end position="200"/>
    </location>
</feature>
<protein>
    <submittedName>
        <fullName evidence="3">RIKEN cDNA 3110001I22 gene</fullName>
    </submittedName>
</protein>
<dbReference type="InterPro" id="IPR028851">
    <property type="entry name" value="Pphln1"/>
</dbReference>
<dbReference type="AlphaFoldDB" id="A0A8C6HQU4"/>
<dbReference type="GO" id="GO:0045814">
    <property type="term" value="P:negative regulation of gene expression, epigenetic"/>
    <property type="evidence" value="ECO:0007669"/>
    <property type="project" value="TreeGrafter"/>
</dbReference>
<dbReference type="GO" id="GO:0097355">
    <property type="term" value="P:protein localization to heterochromatin"/>
    <property type="evidence" value="ECO:0007669"/>
    <property type="project" value="TreeGrafter"/>
</dbReference>
<dbReference type="Proteomes" id="UP000694415">
    <property type="component" value="Unplaced"/>
</dbReference>
<proteinExistence type="predicted"/>
<feature type="compositionally biased region" description="Low complexity" evidence="1">
    <location>
        <begin position="68"/>
        <end position="77"/>
    </location>
</feature>
<feature type="compositionally biased region" description="Basic and acidic residues" evidence="1">
    <location>
        <begin position="55"/>
        <end position="65"/>
    </location>
</feature>